<evidence type="ECO:0000256" key="6">
    <source>
        <dbReference type="ARBA" id="ARBA00023141"/>
    </source>
</evidence>
<dbReference type="EC" id="1.1.1.25" evidence="2 8"/>
<proteinExistence type="inferred from homology"/>
<feature type="domain" description="SDH C-terminal" evidence="11">
    <location>
        <begin position="234"/>
        <end position="264"/>
    </location>
</feature>
<dbReference type="PANTHER" id="PTHR21089">
    <property type="entry name" value="SHIKIMATE DEHYDROGENASE"/>
    <property type="match status" value="1"/>
</dbReference>
<dbReference type="GO" id="GO:0009423">
    <property type="term" value="P:chorismate biosynthetic process"/>
    <property type="evidence" value="ECO:0007669"/>
    <property type="project" value="UniProtKB-UniRule"/>
</dbReference>
<dbReference type="AlphaFoldDB" id="A0A4R2FGG0"/>
<comment type="catalytic activity">
    <reaction evidence="7 8">
        <text>shikimate + NADP(+) = 3-dehydroshikimate + NADPH + H(+)</text>
        <dbReference type="Rhea" id="RHEA:17737"/>
        <dbReference type="ChEBI" id="CHEBI:15378"/>
        <dbReference type="ChEBI" id="CHEBI:16630"/>
        <dbReference type="ChEBI" id="CHEBI:36208"/>
        <dbReference type="ChEBI" id="CHEBI:57783"/>
        <dbReference type="ChEBI" id="CHEBI:58349"/>
        <dbReference type="EC" id="1.1.1.25"/>
    </reaction>
</comment>
<evidence type="ECO:0000313" key="13">
    <source>
        <dbReference type="Proteomes" id="UP000294832"/>
    </source>
</evidence>
<dbReference type="Pfam" id="PF08501">
    <property type="entry name" value="Shikimate_dh_N"/>
    <property type="match status" value="1"/>
</dbReference>
<feature type="domain" description="Quinate/shikimate 5-dehydrogenase/glutamyl-tRNA reductase" evidence="9">
    <location>
        <begin position="114"/>
        <end position="189"/>
    </location>
</feature>
<evidence type="ECO:0000259" key="9">
    <source>
        <dbReference type="Pfam" id="PF01488"/>
    </source>
</evidence>
<evidence type="ECO:0000256" key="4">
    <source>
        <dbReference type="ARBA" id="ARBA00022857"/>
    </source>
</evidence>
<dbReference type="Proteomes" id="UP000294832">
    <property type="component" value="Unassembled WGS sequence"/>
</dbReference>
<protein>
    <recommendedName>
        <fullName evidence="2 8">Shikimate dehydrogenase (NADP(+))</fullName>
        <shortName evidence="8">SDH</shortName>
        <ecNumber evidence="2 8">1.1.1.25</ecNumber>
    </recommendedName>
</protein>
<dbReference type="Pfam" id="PF01488">
    <property type="entry name" value="Shikimate_DH"/>
    <property type="match status" value="1"/>
</dbReference>
<comment type="similarity">
    <text evidence="8">Belongs to the shikimate dehydrogenase family.</text>
</comment>
<dbReference type="GO" id="GO:0009073">
    <property type="term" value="P:aromatic amino acid family biosynthetic process"/>
    <property type="evidence" value="ECO:0007669"/>
    <property type="project" value="UniProtKB-KW"/>
</dbReference>
<dbReference type="SUPFAM" id="SSF51735">
    <property type="entry name" value="NAD(P)-binding Rossmann-fold domains"/>
    <property type="match status" value="1"/>
</dbReference>
<evidence type="ECO:0000256" key="5">
    <source>
        <dbReference type="ARBA" id="ARBA00023002"/>
    </source>
</evidence>
<dbReference type="FunFam" id="3.40.50.10860:FF:000006">
    <property type="entry name" value="Shikimate dehydrogenase (NADP(+))"/>
    <property type="match status" value="1"/>
</dbReference>
<gene>
    <name evidence="8" type="primary">aroE</name>
    <name evidence="12" type="ORF">EDC91_1064</name>
</gene>
<feature type="active site" description="Proton acceptor" evidence="8">
    <location>
        <position position="66"/>
    </location>
</feature>
<feature type="binding site" evidence="8">
    <location>
        <position position="103"/>
    </location>
    <ligand>
        <name>shikimate</name>
        <dbReference type="ChEBI" id="CHEBI:36208"/>
    </ligand>
</feature>
<evidence type="ECO:0000256" key="1">
    <source>
        <dbReference type="ARBA" id="ARBA00004871"/>
    </source>
</evidence>
<comment type="subunit">
    <text evidence="8">Homodimer.</text>
</comment>
<dbReference type="GO" id="GO:0019632">
    <property type="term" value="P:shikimate metabolic process"/>
    <property type="evidence" value="ECO:0007669"/>
    <property type="project" value="InterPro"/>
</dbReference>
<feature type="binding site" evidence="8">
    <location>
        <position position="234"/>
    </location>
    <ligand>
        <name>NADP(+)</name>
        <dbReference type="ChEBI" id="CHEBI:58349"/>
    </ligand>
</feature>
<comment type="caution">
    <text evidence="12">The sequence shown here is derived from an EMBL/GenBank/DDBJ whole genome shotgun (WGS) entry which is preliminary data.</text>
</comment>
<comment type="pathway">
    <text evidence="1 8">Metabolic intermediate biosynthesis; chorismate biosynthesis; chorismate from D-erythrose 4-phosphate and phosphoenolpyruvate: step 4/7.</text>
</comment>
<comment type="function">
    <text evidence="8">Involved in the biosynthesis of the chorismate, which leads to the biosynthesis of aromatic amino acids. Catalyzes the reversible NADPH linked reduction of 3-dehydroshikimate (DHSA) to yield shikimate (SA).</text>
</comment>
<dbReference type="InterPro" id="IPR041121">
    <property type="entry name" value="SDH_C"/>
</dbReference>
<dbReference type="InterPro" id="IPR011342">
    <property type="entry name" value="Shikimate_DH"/>
</dbReference>
<feature type="binding site" evidence="8">
    <location>
        <begin position="15"/>
        <end position="17"/>
    </location>
    <ligand>
        <name>shikimate</name>
        <dbReference type="ChEBI" id="CHEBI:36208"/>
    </ligand>
</feature>
<dbReference type="InterPro" id="IPR022893">
    <property type="entry name" value="Shikimate_DH_fam"/>
</dbReference>
<comment type="caution">
    <text evidence="8">Lacks conserved residue(s) required for the propagation of feature annotation.</text>
</comment>
<keyword evidence="4 8" id="KW-0521">NADP</keyword>
<evidence type="ECO:0000313" key="12">
    <source>
        <dbReference type="EMBL" id="TCN86729.1"/>
    </source>
</evidence>
<keyword evidence="3 8" id="KW-0028">Amino-acid biosynthesis</keyword>
<name>A0A4R2FGG0_9GAMM</name>
<dbReference type="InterPro" id="IPR013708">
    <property type="entry name" value="Shikimate_DH-bd_N"/>
</dbReference>
<feature type="binding site" evidence="8">
    <location>
        <begin position="126"/>
        <end position="130"/>
    </location>
    <ligand>
        <name>NADP(+)</name>
        <dbReference type="ChEBI" id="CHEBI:58349"/>
    </ligand>
</feature>
<dbReference type="GO" id="GO:0005829">
    <property type="term" value="C:cytosol"/>
    <property type="evidence" value="ECO:0007669"/>
    <property type="project" value="TreeGrafter"/>
</dbReference>
<keyword evidence="13" id="KW-1185">Reference proteome</keyword>
<feature type="binding site" evidence="8">
    <location>
        <position position="241"/>
    </location>
    <ligand>
        <name>shikimate</name>
        <dbReference type="ChEBI" id="CHEBI:36208"/>
    </ligand>
</feature>
<dbReference type="PANTHER" id="PTHR21089:SF1">
    <property type="entry name" value="BIFUNCTIONAL 3-DEHYDROQUINATE DEHYDRATASE_SHIKIMATE DEHYDROGENASE, CHLOROPLASTIC"/>
    <property type="match status" value="1"/>
</dbReference>
<dbReference type="GO" id="GO:0050661">
    <property type="term" value="F:NADP binding"/>
    <property type="evidence" value="ECO:0007669"/>
    <property type="project" value="InterPro"/>
</dbReference>
<dbReference type="UniPathway" id="UPA00053">
    <property type="reaction ID" value="UER00087"/>
</dbReference>
<dbReference type="Gene3D" id="3.40.50.10860">
    <property type="entry name" value="Leucine Dehydrogenase, chain A, domain 1"/>
    <property type="match status" value="1"/>
</dbReference>
<evidence type="ECO:0000256" key="7">
    <source>
        <dbReference type="ARBA" id="ARBA00049442"/>
    </source>
</evidence>
<dbReference type="RefSeq" id="WP_133038324.1">
    <property type="nucleotide sequence ID" value="NZ_SLWF01000006.1"/>
</dbReference>
<dbReference type="InterPro" id="IPR006151">
    <property type="entry name" value="Shikm_DH/Glu-tRNA_Rdtase"/>
</dbReference>
<evidence type="ECO:0000256" key="2">
    <source>
        <dbReference type="ARBA" id="ARBA00012962"/>
    </source>
</evidence>
<evidence type="ECO:0000259" key="10">
    <source>
        <dbReference type="Pfam" id="PF08501"/>
    </source>
</evidence>
<dbReference type="OrthoDB" id="9776868at2"/>
<evidence type="ECO:0000256" key="8">
    <source>
        <dbReference type="HAMAP-Rule" id="MF_00222"/>
    </source>
</evidence>
<accession>A0A4R2FGG0</accession>
<feature type="domain" description="Shikimate dehydrogenase substrate binding N-terminal" evidence="10">
    <location>
        <begin position="7"/>
        <end position="89"/>
    </location>
</feature>
<dbReference type="Gene3D" id="3.40.50.720">
    <property type="entry name" value="NAD(P)-binding Rossmann-like Domain"/>
    <property type="match status" value="1"/>
</dbReference>
<dbReference type="InterPro" id="IPR046346">
    <property type="entry name" value="Aminoacid_DH-like_N_sf"/>
</dbReference>
<organism evidence="12 13">
    <name type="scientific">Shewanella fodinae</name>
    <dbReference type="NCBI Taxonomy" id="552357"/>
    <lineage>
        <taxon>Bacteria</taxon>
        <taxon>Pseudomonadati</taxon>
        <taxon>Pseudomonadota</taxon>
        <taxon>Gammaproteobacteria</taxon>
        <taxon>Alteromonadales</taxon>
        <taxon>Shewanellaceae</taxon>
        <taxon>Shewanella</taxon>
    </lineage>
</organism>
<feature type="binding site" evidence="8">
    <location>
        <begin position="150"/>
        <end position="155"/>
    </location>
    <ligand>
        <name>NADP(+)</name>
        <dbReference type="ChEBI" id="CHEBI:58349"/>
    </ligand>
</feature>
<feature type="binding site" evidence="8">
    <location>
        <position position="87"/>
    </location>
    <ligand>
        <name>shikimate</name>
        <dbReference type="ChEBI" id="CHEBI:36208"/>
    </ligand>
</feature>
<evidence type="ECO:0000256" key="3">
    <source>
        <dbReference type="ARBA" id="ARBA00022605"/>
    </source>
</evidence>
<dbReference type="CDD" id="cd01065">
    <property type="entry name" value="NAD_bind_Shikimate_DH"/>
    <property type="match status" value="1"/>
</dbReference>
<dbReference type="GO" id="GO:0008652">
    <property type="term" value="P:amino acid biosynthetic process"/>
    <property type="evidence" value="ECO:0007669"/>
    <property type="project" value="UniProtKB-KW"/>
</dbReference>
<dbReference type="Pfam" id="PF18317">
    <property type="entry name" value="SDH_C"/>
    <property type="match status" value="1"/>
</dbReference>
<dbReference type="EMBL" id="SLWF01000006">
    <property type="protein sequence ID" value="TCN86729.1"/>
    <property type="molecule type" value="Genomic_DNA"/>
</dbReference>
<feature type="binding site" evidence="8">
    <location>
        <position position="210"/>
    </location>
    <ligand>
        <name>NADP(+)</name>
        <dbReference type="ChEBI" id="CHEBI:58349"/>
    </ligand>
</feature>
<dbReference type="InterPro" id="IPR036291">
    <property type="entry name" value="NAD(P)-bd_dom_sf"/>
</dbReference>
<sequence>MTDQYVVFGNPIKHSKSPLIHKAFAEQSNTNMRYETALVPLDDFVGTAQRFFAAGGCGANVTVPFKEQAYRMCDELSPAAEMAGAVNTLIRLADGRIRGDNTDGYGLVTDLQRFIVLQHKKVLLLGAGGAARGCLLPLLAAGASQIDICNRTIIKAEVLAALHPEKVHAVQAEQLVGAYDVVINSTSASLSGYLPAIPAVVVSQAVCYDMMYGAAPTVFNLWCQANGATQAIDGLGMLVGQAAYSFYLWRGVMPQVEPVLQQLRQQLADEHIA</sequence>
<dbReference type="GO" id="GO:0004764">
    <property type="term" value="F:shikimate 3-dehydrogenase (NADP+) activity"/>
    <property type="evidence" value="ECO:0007669"/>
    <property type="project" value="UniProtKB-UniRule"/>
</dbReference>
<reference evidence="12 13" key="1">
    <citation type="submission" date="2019-03" db="EMBL/GenBank/DDBJ databases">
        <title>Freshwater and sediment microbial communities from various areas in North America, analyzing microbe dynamics in response to fracking.</title>
        <authorList>
            <person name="Lamendella R."/>
        </authorList>
    </citation>
    <scope>NUCLEOTIDE SEQUENCE [LARGE SCALE GENOMIC DNA]</scope>
    <source>
        <strain evidence="12 13">74A</strain>
    </source>
</reference>
<dbReference type="NCBIfam" id="NF001310">
    <property type="entry name" value="PRK00258.1-2"/>
    <property type="match status" value="1"/>
</dbReference>
<feature type="binding site" evidence="8">
    <location>
        <position position="62"/>
    </location>
    <ligand>
        <name>shikimate</name>
        <dbReference type="ChEBI" id="CHEBI:36208"/>
    </ligand>
</feature>
<dbReference type="SUPFAM" id="SSF53223">
    <property type="entry name" value="Aminoacid dehydrogenase-like, N-terminal domain"/>
    <property type="match status" value="1"/>
</dbReference>
<keyword evidence="6 8" id="KW-0057">Aromatic amino acid biosynthesis</keyword>
<dbReference type="HAMAP" id="MF_00222">
    <property type="entry name" value="Shikimate_DH_AroE"/>
    <property type="match status" value="1"/>
</dbReference>
<dbReference type="NCBIfam" id="TIGR00507">
    <property type="entry name" value="aroE"/>
    <property type="match status" value="1"/>
</dbReference>
<keyword evidence="5 8" id="KW-0560">Oxidoreductase</keyword>
<evidence type="ECO:0000259" key="11">
    <source>
        <dbReference type="Pfam" id="PF18317"/>
    </source>
</evidence>
<feature type="binding site" evidence="8">
    <location>
        <position position="212"/>
    </location>
    <ligand>
        <name>shikimate</name>
        <dbReference type="ChEBI" id="CHEBI:36208"/>
    </ligand>
</feature>